<dbReference type="RefSeq" id="WP_339548528.1">
    <property type="nucleotide sequence ID" value="NZ_JBBHLD010000002.1"/>
</dbReference>
<sequence length="176" mass="19004">MDKLVFQSAPVVELGSNKFVNTPIVLQFEDTPLIEVVTTQEAGFTTQIPIYHQDGTYLTKVVGSRIHKTELSDKAGVVLEHHDKVTVCKLNGQVLFEIRREEAAALRTAAELYTPNGYFVRYTTATPGILNQDGGAIKVGGITIGGMTIEGYKIGVWLGKNGDSAVGCNVSPSSMM</sequence>
<name>A0ABU8R1V1_9PSED</name>
<gene>
    <name evidence="1" type="ORF">V7V80_03650</name>
</gene>
<reference evidence="1 2" key="1">
    <citation type="submission" date="2024-02" db="EMBL/GenBank/DDBJ databases">
        <title>Identification of pathogenicity and growth-promoting functions of Pseudomonas putida variants.</title>
        <authorList>
            <person name="Sun J."/>
        </authorList>
    </citation>
    <scope>NUCLEOTIDE SEQUENCE [LARGE SCALE GENOMIC DNA]</scope>
    <source>
        <strain evidence="1 2">A04</strain>
    </source>
</reference>
<proteinExistence type="predicted"/>
<comment type="caution">
    <text evidence="1">The sequence shown here is derived from an EMBL/GenBank/DDBJ whole genome shotgun (WGS) entry which is preliminary data.</text>
</comment>
<dbReference type="EMBL" id="JBBHLD010000002">
    <property type="protein sequence ID" value="MEJ5903771.1"/>
    <property type="molecule type" value="Genomic_DNA"/>
</dbReference>
<evidence type="ECO:0000313" key="2">
    <source>
        <dbReference type="Proteomes" id="UP001377692"/>
    </source>
</evidence>
<organism evidence="1 2">
    <name type="scientific">Pseudomonas kermanshahensis</name>
    <dbReference type="NCBI Taxonomy" id="2745482"/>
    <lineage>
        <taxon>Bacteria</taxon>
        <taxon>Pseudomonadati</taxon>
        <taxon>Pseudomonadota</taxon>
        <taxon>Gammaproteobacteria</taxon>
        <taxon>Pseudomonadales</taxon>
        <taxon>Pseudomonadaceae</taxon>
        <taxon>Pseudomonas</taxon>
    </lineage>
</organism>
<dbReference type="Proteomes" id="UP001377692">
    <property type="component" value="Unassembled WGS sequence"/>
</dbReference>
<evidence type="ECO:0000313" key="1">
    <source>
        <dbReference type="EMBL" id="MEJ5903771.1"/>
    </source>
</evidence>
<accession>A0ABU8R1V1</accession>
<keyword evidence="2" id="KW-1185">Reference proteome</keyword>
<protein>
    <submittedName>
        <fullName evidence="1">Uncharacterized protein</fullName>
    </submittedName>
</protein>